<accession>A0A0G2DQW5</accession>
<comment type="caution">
    <text evidence="1">The sequence shown here is derived from an EMBL/GenBank/DDBJ whole genome shotgun (WGS) entry which is preliminary data.</text>
</comment>
<gene>
    <name evidence="1" type="ORF">UCDDS831_g09313</name>
</gene>
<reference evidence="1 2" key="1">
    <citation type="submission" date="2015-03" db="EMBL/GenBank/DDBJ databases">
        <authorList>
            <person name="Morales-Cruz A."/>
            <person name="Amrine K.C."/>
            <person name="Cantu D."/>
        </authorList>
    </citation>
    <scope>NUCLEOTIDE SEQUENCE [LARGE SCALE GENOMIC DNA]</scope>
    <source>
        <strain evidence="1">DS831</strain>
    </source>
</reference>
<proteinExistence type="predicted"/>
<organism evidence="1 2">
    <name type="scientific">Diplodia seriata</name>
    <dbReference type="NCBI Taxonomy" id="420778"/>
    <lineage>
        <taxon>Eukaryota</taxon>
        <taxon>Fungi</taxon>
        <taxon>Dikarya</taxon>
        <taxon>Ascomycota</taxon>
        <taxon>Pezizomycotina</taxon>
        <taxon>Dothideomycetes</taxon>
        <taxon>Dothideomycetes incertae sedis</taxon>
        <taxon>Botryosphaeriales</taxon>
        <taxon>Botryosphaeriaceae</taxon>
        <taxon>Diplodia</taxon>
    </lineage>
</organism>
<name>A0A0G2DQW5_9PEZI</name>
<dbReference type="Proteomes" id="UP000034182">
    <property type="component" value="Unassembled WGS sequence"/>
</dbReference>
<protein>
    <submittedName>
        <fullName evidence="1">Uncharacterized protein</fullName>
    </submittedName>
</protein>
<dbReference type="EMBL" id="LAQI01000405">
    <property type="protein sequence ID" value="KKY13109.1"/>
    <property type="molecule type" value="Genomic_DNA"/>
</dbReference>
<sequence>MTIDTIKDADKDLNTLYASPSGLTIRATIPTVRATLTCTYFAPEHVHITYIQSVDLDPSHYDPDPSNPYTEFSIWTDPTVQRHLPVQCRGNVVTRQLPGNLHDHQSQPFAWLGTSSSTSTNDETYDDCSHAFAAFGSSLRNGSAQTMACVPAVEQVDTDTTFSLPTYQITAATTKDATARAMANYSATSITLNEFMPVGTYGNASSSSAGGNYDAVFSALLSSPAAGALTPADFDPAASAHHRIADALQHLFRLTTH</sequence>
<evidence type="ECO:0000313" key="1">
    <source>
        <dbReference type="EMBL" id="KKY13109.1"/>
    </source>
</evidence>
<reference evidence="1 2" key="2">
    <citation type="submission" date="2015-05" db="EMBL/GenBank/DDBJ databases">
        <title>Distinctive expansion of gene families associated with plant cell wall degradation and secondary metabolism in the genomes of grapevine trunk pathogens.</title>
        <authorList>
            <person name="Lawrence D.P."/>
            <person name="Travadon R."/>
            <person name="Rolshausen P.E."/>
            <person name="Baumgartner K."/>
        </authorList>
    </citation>
    <scope>NUCLEOTIDE SEQUENCE [LARGE SCALE GENOMIC DNA]</scope>
    <source>
        <strain evidence="1">DS831</strain>
    </source>
</reference>
<evidence type="ECO:0000313" key="2">
    <source>
        <dbReference type="Proteomes" id="UP000034182"/>
    </source>
</evidence>
<dbReference type="AlphaFoldDB" id="A0A0G2DQW5"/>